<organism evidence="1 2">
    <name type="scientific">Trichosporon asahii var. asahii (strain CBS 8904)</name>
    <name type="common">Yeast</name>
    <dbReference type="NCBI Taxonomy" id="1220162"/>
    <lineage>
        <taxon>Eukaryota</taxon>
        <taxon>Fungi</taxon>
        <taxon>Dikarya</taxon>
        <taxon>Basidiomycota</taxon>
        <taxon>Agaricomycotina</taxon>
        <taxon>Tremellomycetes</taxon>
        <taxon>Trichosporonales</taxon>
        <taxon>Trichosporonaceae</taxon>
        <taxon>Trichosporon</taxon>
    </lineage>
</organism>
<proteinExistence type="predicted"/>
<dbReference type="EMBL" id="AMBO01000091">
    <property type="protein sequence ID" value="EKD05433.1"/>
    <property type="molecule type" value="Genomic_DNA"/>
</dbReference>
<comment type="caution">
    <text evidence="1">The sequence shown here is derived from an EMBL/GenBank/DDBJ whole genome shotgun (WGS) entry which is preliminary data.</text>
</comment>
<accession>K1W9F1</accession>
<gene>
    <name evidence="1" type="ORF">A1Q2_00194</name>
</gene>
<name>K1W9F1_TRIAC</name>
<dbReference type="HOGENOM" id="CLU_1001786_0_0_1"/>
<sequence>MNYLPYVPFGARTLVFFSSRPRDKNGDSSSRRASTKEPTFWPSQYNLIWRWTARHKKLYPDDYPRTLSPVVERIVLHTWNLHCVPDLASMYSLPRTLSPHLREIVIVVPVYMGLELIPTFFKEWNLAEAARNLAPILNIPHVTYTIVGLEVIKVENHESEFKAALREALLKRGRACQDSQHTQTKSDAALHTAKVTETMTRVRTMTFAAYVASSISPVIVIGELQALPPWEMEWVGNDGEMEENPWDFLETYPEHTEVDEGSCSADRLFDYISQNGLL</sequence>
<evidence type="ECO:0000313" key="2">
    <source>
        <dbReference type="Proteomes" id="UP000006757"/>
    </source>
</evidence>
<keyword evidence="2" id="KW-1185">Reference proteome</keyword>
<dbReference type="InParanoid" id="K1W9F1"/>
<dbReference type="AlphaFoldDB" id="K1W9F1"/>
<evidence type="ECO:0000313" key="1">
    <source>
        <dbReference type="EMBL" id="EKD05433.1"/>
    </source>
</evidence>
<dbReference type="Proteomes" id="UP000006757">
    <property type="component" value="Unassembled WGS sequence"/>
</dbReference>
<protein>
    <submittedName>
        <fullName evidence="1">Uncharacterized protein</fullName>
    </submittedName>
</protein>
<reference evidence="1 2" key="1">
    <citation type="journal article" date="2012" name="Eukaryot. Cell">
        <title>Genome sequence of the Trichosporon asahii environmental strain CBS 8904.</title>
        <authorList>
            <person name="Yang R.Y."/>
            <person name="Li H.T."/>
            <person name="Zhu H."/>
            <person name="Zhou G.P."/>
            <person name="Wang M."/>
            <person name="Wang L."/>
        </authorList>
    </citation>
    <scope>NUCLEOTIDE SEQUENCE [LARGE SCALE GENOMIC DNA]</scope>
    <source>
        <strain evidence="1 2">CBS 8904</strain>
    </source>
</reference>